<accession>A0AA49K120</accession>
<feature type="transmembrane region" description="Helical" evidence="2">
    <location>
        <begin position="70"/>
        <end position="88"/>
    </location>
</feature>
<dbReference type="EMBL" id="CP130613">
    <property type="protein sequence ID" value="WKW15910.1"/>
    <property type="molecule type" value="Genomic_DNA"/>
</dbReference>
<dbReference type="EMBL" id="CP130612">
    <property type="protein sequence ID" value="WKW13004.1"/>
    <property type="molecule type" value="Genomic_DNA"/>
</dbReference>
<dbReference type="KEGG" id="pspc:Strain318_002317"/>
<dbReference type="RefSeq" id="WP_367885869.1">
    <property type="nucleotide sequence ID" value="NZ_CP130612.1"/>
</dbReference>
<evidence type="ECO:0000313" key="3">
    <source>
        <dbReference type="EMBL" id="WKW13004.1"/>
    </source>
</evidence>
<keyword evidence="2" id="KW-1133">Transmembrane helix</keyword>
<evidence type="ECO:0000256" key="1">
    <source>
        <dbReference type="SAM" id="MobiDB-lite"/>
    </source>
</evidence>
<dbReference type="Pfam" id="PF09527">
    <property type="entry name" value="ATPase_gene1"/>
    <property type="match status" value="1"/>
</dbReference>
<proteinExistence type="predicted"/>
<feature type="region of interest" description="Disordered" evidence="1">
    <location>
        <begin position="1"/>
        <end position="26"/>
    </location>
</feature>
<keyword evidence="2" id="KW-0812">Transmembrane</keyword>
<dbReference type="Proteomes" id="UP001229955">
    <property type="component" value="Chromosome"/>
</dbReference>
<evidence type="ECO:0000313" key="5">
    <source>
        <dbReference type="Proteomes" id="UP001229955"/>
    </source>
</evidence>
<accession>A0AA49Q5U0</accession>
<evidence type="ECO:0000256" key="2">
    <source>
        <dbReference type="SAM" id="Phobius"/>
    </source>
</evidence>
<reference evidence="3" key="1">
    <citation type="submission" date="2023-07" db="EMBL/GenBank/DDBJ databases">
        <authorList>
            <person name="Haufschild T."/>
            <person name="Kallscheuer N."/>
            <person name="Hammer J."/>
            <person name="Kohn T."/>
            <person name="Kabuu M."/>
            <person name="Jogler M."/>
            <person name="Wohfarth N."/>
            <person name="Heuer A."/>
            <person name="Rohde M."/>
            <person name="van Teeseling M.C.F."/>
            <person name="Jogler C."/>
        </authorList>
    </citation>
    <scope>NUCLEOTIDE SEQUENCE</scope>
    <source>
        <strain evidence="3">Strain 138</strain>
        <strain evidence="4">Strain 318</strain>
    </source>
</reference>
<dbReference type="AlphaFoldDB" id="A0AA49Q5U0"/>
<gene>
    <name evidence="3" type="ORF">Strain138_002318</name>
    <name evidence="4" type="ORF">Strain318_002317</name>
</gene>
<evidence type="ECO:0000313" key="4">
    <source>
        <dbReference type="EMBL" id="WKW15910.1"/>
    </source>
</evidence>
<dbReference type="InterPro" id="IPR032820">
    <property type="entry name" value="ATPase_put"/>
</dbReference>
<keyword evidence="5" id="KW-1185">Reference proteome</keyword>
<keyword evidence="2" id="KW-0472">Membrane</keyword>
<protein>
    <submittedName>
        <fullName evidence="3">AtpZ/AtpI family protein</fullName>
    </submittedName>
</protein>
<name>A0AA49Q5U0_9BACT</name>
<organism evidence="3">
    <name type="scientific">Pseudogemmatithrix spongiicola</name>
    <dbReference type="NCBI Taxonomy" id="3062599"/>
    <lineage>
        <taxon>Bacteria</taxon>
        <taxon>Pseudomonadati</taxon>
        <taxon>Gemmatimonadota</taxon>
        <taxon>Gemmatimonadia</taxon>
        <taxon>Gemmatimonadales</taxon>
        <taxon>Gemmatimonadaceae</taxon>
        <taxon>Pseudogemmatithrix</taxon>
    </lineage>
</organism>
<feature type="compositionally biased region" description="Basic and acidic residues" evidence="1">
    <location>
        <begin position="11"/>
        <end position="22"/>
    </location>
</feature>
<feature type="transmembrane region" description="Helical" evidence="2">
    <location>
        <begin position="40"/>
        <end position="58"/>
    </location>
</feature>
<sequence length="117" mass="12442">MESEPPSGVPRDPRPSGEDPLRKLAQHSGGIGSLGAAGKYAGLGLQFALSILLFLYLGQWVDRRIGTNGIFALVGAFLGFGAAFYSIYRSLMADQKRAEEAEARERAEAKRTGGAGQ</sequence>